<evidence type="ECO:0000256" key="2">
    <source>
        <dbReference type="ARBA" id="ARBA00009370"/>
    </source>
</evidence>
<dbReference type="Proteomes" id="UP000663570">
    <property type="component" value="Chromosome"/>
</dbReference>
<evidence type="ECO:0000256" key="5">
    <source>
        <dbReference type="ARBA" id="ARBA00022801"/>
    </source>
</evidence>
<dbReference type="SUPFAM" id="SSF51306">
    <property type="entry name" value="LexA/Signal peptidase"/>
    <property type="match status" value="1"/>
</dbReference>
<dbReference type="Pfam" id="PF10502">
    <property type="entry name" value="Peptidase_S26"/>
    <property type="match status" value="1"/>
</dbReference>
<evidence type="ECO:0000259" key="7">
    <source>
        <dbReference type="Pfam" id="PF10502"/>
    </source>
</evidence>
<dbReference type="InterPro" id="IPR000223">
    <property type="entry name" value="Pept_S26A_signal_pept_1"/>
</dbReference>
<proteinExistence type="inferred from homology"/>
<dbReference type="Gene3D" id="2.10.109.10">
    <property type="entry name" value="Umud Fragment, subunit A"/>
    <property type="match status" value="1"/>
</dbReference>
<feature type="domain" description="Peptidase S26" evidence="7">
    <location>
        <begin position="10"/>
        <end position="200"/>
    </location>
</feature>
<dbReference type="PRINTS" id="PR00727">
    <property type="entry name" value="LEADERPTASE"/>
</dbReference>
<dbReference type="NCBIfam" id="TIGR02227">
    <property type="entry name" value="sigpep_I_bact"/>
    <property type="match status" value="1"/>
</dbReference>
<dbReference type="RefSeq" id="WP_206253833.1">
    <property type="nucleotide sequence ID" value="NZ_CP071060.1"/>
</dbReference>
<keyword evidence="5 6" id="KW-0378">Hydrolase</keyword>
<evidence type="ECO:0000256" key="6">
    <source>
        <dbReference type="RuleBase" id="RU362042"/>
    </source>
</evidence>
<comment type="subcellular location">
    <subcellularLocation>
        <location evidence="6">Membrane</location>
        <topology evidence="6">Single-pass type II membrane protein</topology>
    </subcellularLocation>
</comment>
<evidence type="ECO:0000313" key="8">
    <source>
        <dbReference type="EMBL" id="QSI76036.1"/>
    </source>
</evidence>
<dbReference type="PANTHER" id="PTHR43390">
    <property type="entry name" value="SIGNAL PEPTIDASE I"/>
    <property type="match status" value="1"/>
</dbReference>
<dbReference type="GO" id="GO:0009003">
    <property type="term" value="F:signal peptidase activity"/>
    <property type="evidence" value="ECO:0007669"/>
    <property type="project" value="UniProtKB-EC"/>
</dbReference>
<organism evidence="8 9">
    <name type="scientific">Niveibacterium microcysteis</name>
    <dbReference type="NCBI Taxonomy" id="2811415"/>
    <lineage>
        <taxon>Bacteria</taxon>
        <taxon>Pseudomonadati</taxon>
        <taxon>Pseudomonadota</taxon>
        <taxon>Betaproteobacteria</taxon>
        <taxon>Rhodocyclales</taxon>
        <taxon>Rhodocyclaceae</taxon>
        <taxon>Niveibacterium</taxon>
    </lineage>
</organism>
<dbReference type="EC" id="3.4.21.89" evidence="3 6"/>
<dbReference type="InterPro" id="IPR019533">
    <property type="entry name" value="Peptidase_S26"/>
</dbReference>
<accession>A0ABX7M522</accession>
<dbReference type="PANTHER" id="PTHR43390:SF1">
    <property type="entry name" value="CHLOROPLAST PROCESSING PEPTIDASE"/>
    <property type="match status" value="1"/>
</dbReference>
<dbReference type="InterPro" id="IPR019757">
    <property type="entry name" value="Pept_S26A_signal_pept_1_Lys-AS"/>
</dbReference>
<name>A0ABX7M522_9RHOO</name>
<comment type="catalytic activity">
    <reaction evidence="1 6">
        <text>Cleavage of hydrophobic, N-terminal signal or leader sequences from secreted and periplasmic proteins.</text>
        <dbReference type="EC" id="3.4.21.89"/>
    </reaction>
</comment>
<reference evidence="8 9" key="1">
    <citation type="submission" date="2021-02" db="EMBL/GenBank/DDBJ databases">
        <title>Niveibacterium changnyeongensis HC41.</title>
        <authorList>
            <person name="Kang M."/>
        </authorList>
    </citation>
    <scope>NUCLEOTIDE SEQUENCE [LARGE SCALE GENOMIC DNA]</scope>
    <source>
        <strain evidence="8 9">HC41</strain>
    </source>
</reference>
<evidence type="ECO:0000256" key="3">
    <source>
        <dbReference type="ARBA" id="ARBA00013208"/>
    </source>
</evidence>
<dbReference type="PROSITE" id="PS00761">
    <property type="entry name" value="SPASE_I_3"/>
    <property type="match status" value="1"/>
</dbReference>
<protein>
    <recommendedName>
        <fullName evidence="4 6">Signal peptidase I</fullName>
        <ecNumber evidence="3 6">3.4.21.89</ecNumber>
    </recommendedName>
</protein>
<dbReference type="InterPro" id="IPR019758">
    <property type="entry name" value="Pept_S26A_signal_pept_1_CS"/>
</dbReference>
<evidence type="ECO:0000256" key="1">
    <source>
        <dbReference type="ARBA" id="ARBA00000677"/>
    </source>
</evidence>
<keyword evidence="9" id="KW-1185">Reference proteome</keyword>
<dbReference type="InterPro" id="IPR036286">
    <property type="entry name" value="LexA/Signal_pep-like_sf"/>
</dbReference>
<dbReference type="CDD" id="cd06530">
    <property type="entry name" value="S26_SPase_I"/>
    <property type="match status" value="1"/>
</dbReference>
<comment type="similarity">
    <text evidence="2 6">Belongs to the peptidase S26 family.</text>
</comment>
<dbReference type="PROSITE" id="PS00760">
    <property type="entry name" value="SPASE_I_2"/>
    <property type="match status" value="1"/>
</dbReference>
<gene>
    <name evidence="8" type="primary">lepB</name>
    <name evidence="8" type="ORF">JY500_16380</name>
</gene>
<keyword evidence="6" id="KW-0645">Protease</keyword>
<dbReference type="EMBL" id="CP071060">
    <property type="protein sequence ID" value="QSI76036.1"/>
    <property type="molecule type" value="Genomic_DNA"/>
</dbReference>
<evidence type="ECO:0000256" key="4">
    <source>
        <dbReference type="ARBA" id="ARBA00019232"/>
    </source>
</evidence>
<sequence length="222" mass="24561">MKNWLKQNRGFVIFLVCLGLFRTAMADWNPVPTGSMRPTILEGDVVLVNRLAYDVKLPLTNITLGRLGDPQRGDIVTFNSPKDGSRLIKRLVALPGDVVAMRDDVLYINGQAARYSDLTPAAEQLGTGITVPALRATETVAGQQRTVQFLDRVGAKRSFGPLVVPPEHYFMLGDNRDNSEDSRYIGVVPRDRIIGRANHILVSADITDHWQPRPGRFASALN</sequence>
<evidence type="ECO:0000313" key="9">
    <source>
        <dbReference type="Proteomes" id="UP000663570"/>
    </source>
</evidence>